<keyword evidence="3 9" id="KW-0489">Methyltransferase</keyword>
<dbReference type="InterPro" id="IPR029063">
    <property type="entry name" value="SAM-dependent_MTases_sf"/>
</dbReference>
<dbReference type="PROSITE" id="PS51625">
    <property type="entry name" value="SAM_MT_TRMB"/>
    <property type="match status" value="1"/>
</dbReference>
<evidence type="ECO:0000256" key="5">
    <source>
        <dbReference type="ARBA" id="ARBA00022691"/>
    </source>
</evidence>
<evidence type="ECO:0000256" key="4">
    <source>
        <dbReference type="ARBA" id="ARBA00022679"/>
    </source>
</evidence>
<evidence type="ECO:0000313" key="12">
    <source>
        <dbReference type="Proteomes" id="UP000247772"/>
    </source>
</evidence>
<dbReference type="HAMAP" id="MF_01057">
    <property type="entry name" value="tRNA_methyltr_TrmB"/>
    <property type="match status" value="1"/>
</dbReference>
<feature type="binding site" evidence="9">
    <location>
        <position position="243"/>
    </location>
    <ligand>
        <name>substrate</name>
    </ligand>
</feature>
<feature type="binding site" evidence="9">
    <location>
        <position position="189"/>
    </location>
    <ligand>
        <name>S-adenosyl-L-methionine</name>
        <dbReference type="ChEBI" id="CHEBI:59789"/>
    </ligand>
</feature>
<dbReference type="NCBIfam" id="TIGR00091">
    <property type="entry name" value="tRNA (guanosine(46)-N7)-methyltransferase TrmB"/>
    <property type="match status" value="1"/>
</dbReference>
<feature type="binding site" evidence="9">
    <location>
        <begin position="310"/>
        <end position="313"/>
    </location>
    <ligand>
        <name>substrate</name>
    </ligand>
</feature>
<keyword evidence="4 9" id="KW-0808">Transferase</keyword>
<feature type="compositionally biased region" description="Basic residues" evidence="10">
    <location>
        <begin position="1"/>
        <end position="11"/>
    </location>
</feature>
<dbReference type="SUPFAM" id="SSF53335">
    <property type="entry name" value="S-adenosyl-L-methionine-dependent methyltransferases"/>
    <property type="match status" value="1"/>
</dbReference>
<comment type="caution">
    <text evidence="11">The sequence shown here is derived from an EMBL/GenBank/DDBJ whole genome shotgun (WGS) entry which is preliminary data.</text>
</comment>
<evidence type="ECO:0000256" key="1">
    <source>
        <dbReference type="ARBA" id="ARBA00000142"/>
    </source>
</evidence>
<evidence type="ECO:0000256" key="10">
    <source>
        <dbReference type="SAM" id="MobiDB-lite"/>
    </source>
</evidence>
<feature type="region of interest" description="Disordered" evidence="10">
    <location>
        <begin position="1"/>
        <end position="111"/>
    </location>
</feature>
<dbReference type="GO" id="GO:0008176">
    <property type="term" value="F:tRNA (guanine(46)-N7)-methyltransferase activity"/>
    <property type="evidence" value="ECO:0007669"/>
    <property type="project" value="UniProtKB-UniRule"/>
</dbReference>
<dbReference type="AlphaFoldDB" id="A0A2V4U070"/>
<keyword evidence="5 9" id="KW-0949">S-adenosyl-L-methionine</keyword>
<dbReference type="EMBL" id="QJSQ01000007">
    <property type="protein sequence ID" value="PYE23883.1"/>
    <property type="molecule type" value="Genomic_DNA"/>
</dbReference>
<comment type="function">
    <text evidence="2 9">Catalyzes the formation of N(7)-methylguanine at position 46 (m7G46) in tRNA.</text>
</comment>
<gene>
    <name evidence="9" type="primary">trmB</name>
    <name evidence="11" type="ORF">C7410_107262</name>
</gene>
<accession>A0A2V4U070</accession>
<evidence type="ECO:0000256" key="6">
    <source>
        <dbReference type="ARBA" id="ARBA00022694"/>
    </source>
</evidence>
<dbReference type="Proteomes" id="UP000247772">
    <property type="component" value="Unassembled WGS sequence"/>
</dbReference>
<proteinExistence type="inferred from homology"/>
<feature type="binding site" evidence="9">
    <location>
        <position position="164"/>
    </location>
    <ligand>
        <name>S-adenosyl-L-methionine</name>
        <dbReference type="ChEBI" id="CHEBI:59789"/>
    </ligand>
</feature>
<dbReference type="UniPathway" id="UPA00989"/>
<evidence type="ECO:0000256" key="8">
    <source>
        <dbReference type="ARBA" id="ARBA00060767"/>
    </source>
</evidence>
<dbReference type="FunFam" id="3.40.50.150:FF:000035">
    <property type="entry name" value="tRNA (guanine-N(7)-)-methyltransferase"/>
    <property type="match status" value="1"/>
</dbReference>
<comment type="pathway">
    <text evidence="7 9">tRNA modification; N(7)-methylguanine-tRNA biosynthesis.</text>
</comment>
<dbReference type="PANTHER" id="PTHR23417">
    <property type="entry name" value="3-DEOXY-D-MANNO-OCTULOSONIC-ACID TRANSFERASE/TRNA GUANINE-N 7 - -METHYLTRANSFERASE"/>
    <property type="match status" value="1"/>
</dbReference>
<comment type="catalytic activity">
    <reaction evidence="1 9">
        <text>guanosine(46) in tRNA + S-adenosyl-L-methionine = N(7)-methylguanosine(46) in tRNA + S-adenosyl-L-homocysteine</text>
        <dbReference type="Rhea" id="RHEA:42708"/>
        <dbReference type="Rhea" id="RHEA-COMP:10188"/>
        <dbReference type="Rhea" id="RHEA-COMP:10189"/>
        <dbReference type="ChEBI" id="CHEBI:57856"/>
        <dbReference type="ChEBI" id="CHEBI:59789"/>
        <dbReference type="ChEBI" id="CHEBI:74269"/>
        <dbReference type="ChEBI" id="CHEBI:74480"/>
        <dbReference type="EC" id="2.1.1.33"/>
    </reaction>
</comment>
<dbReference type="GO" id="GO:0043527">
    <property type="term" value="C:tRNA methyltransferase complex"/>
    <property type="evidence" value="ECO:0007669"/>
    <property type="project" value="TreeGrafter"/>
</dbReference>
<reference evidence="11 12" key="1">
    <citation type="submission" date="2018-06" db="EMBL/GenBank/DDBJ databases">
        <title>Genomic Encyclopedia of Type Strains, Phase IV (KMG-V): Genome sequencing to study the core and pangenomes of soil and plant-associated prokaryotes.</title>
        <authorList>
            <person name="Whitman W."/>
        </authorList>
    </citation>
    <scope>NUCLEOTIDE SEQUENCE [LARGE SCALE GENOMIC DNA]</scope>
    <source>
        <strain evidence="11 12">SRCL-318</strain>
    </source>
</reference>
<feature type="compositionally biased region" description="Polar residues" evidence="10">
    <location>
        <begin position="86"/>
        <end position="104"/>
    </location>
</feature>
<dbReference type="Gene3D" id="3.40.50.150">
    <property type="entry name" value="Vaccinia Virus protein VP39"/>
    <property type="match status" value="1"/>
</dbReference>
<dbReference type="InterPro" id="IPR003358">
    <property type="entry name" value="tRNA_(Gua-N-7)_MeTrfase_Trmb"/>
</dbReference>
<feature type="binding site" evidence="9">
    <location>
        <position position="275"/>
    </location>
    <ligand>
        <name>substrate</name>
    </ligand>
</feature>
<feature type="compositionally biased region" description="Basic and acidic residues" evidence="10">
    <location>
        <begin position="74"/>
        <end position="83"/>
    </location>
</feature>
<dbReference type="Pfam" id="PF02390">
    <property type="entry name" value="Methyltransf_4"/>
    <property type="match status" value="1"/>
</dbReference>
<evidence type="ECO:0000256" key="9">
    <source>
        <dbReference type="HAMAP-Rule" id="MF_01057"/>
    </source>
</evidence>
<evidence type="ECO:0000256" key="7">
    <source>
        <dbReference type="ARBA" id="ARBA00060552"/>
    </source>
</evidence>
<name>A0A2V4U070_9BURK</name>
<evidence type="ECO:0000256" key="2">
    <source>
        <dbReference type="ARBA" id="ARBA00003015"/>
    </source>
</evidence>
<keyword evidence="6 9" id="KW-0819">tRNA processing</keyword>
<dbReference type="EC" id="2.1.1.33" evidence="9"/>
<evidence type="ECO:0000256" key="3">
    <source>
        <dbReference type="ARBA" id="ARBA00022603"/>
    </source>
</evidence>
<organism evidence="11 12">
    <name type="scientific">Paraburkholderia silvatlantica</name>
    <dbReference type="NCBI Taxonomy" id="321895"/>
    <lineage>
        <taxon>Bacteria</taxon>
        <taxon>Pseudomonadati</taxon>
        <taxon>Pseudomonadota</taxon>
        <taxon>Betaproteobacteria</taxon>
        <taxon>Burkholderiales</taxon>
        <taxon>Burkholderiaceae</taxon>
        <taxon>Paraburkholderia</taxon>
    </lineage>
</organism>
<feature type="binding site" evidence="9">
    <location>
        <position position="239"/>
    </location>
    <ligand>
        <name>S-adenosyl-L-methionine</name>
        <dbReference type="ChEBI" id="CHEBI:59789"/>
    </ligand>
</feature>
<protein>
    <recommendedName>
        <fullName evidence="9">tRNA (guanine-N(7)-)-methyltransferase</fullName>
        <ecNumber evidence="9">2.1.1.33</ecNumber>
    </recommendedName>
    <alternativeName>
        <fullName evidence="9">tRNA (guanine(46)-N(7))-methyltransferase</fullName>
    </alternativeName>
    <alternativeName>
        <fullName evidence="9">tRNA(m7G46)-methyltransferase</fullName>
    </alternativeName>
</protein>
<dbReference type="CDD" id="cd02440">
    <property type="entry name" value="AdoMet_MTases"/>
    <property type="match status" value="1"/>
</dbReference>
<feature type="binding site" evidence="9">
    <location>
        <position position="216"/>
    </location>
    <ligand>
        <name>S-adenosyl-L-methionine</name>
        <dbReference type="ChEBI" id="CHEBI:59789"/>
    </ligand>
</feature>
<dbReference type="InterPro" id="IPR055361">
    <property type="entry name" value="tRNA_methyltr_TrmB_bact"/>
</dbReference>
<sequence length="333" mass="37179">MLRARRARLPGRRPAPIPANAKTADKASGHTGPRSLRHRVAPNSRHGSHRAEGAARLHYRQPRHPPLSHPLAKMNHDPNDDARPGATQSDAQDAASGTNAQSGTAAGDALHHRRIRSFVTRAGRVSTGQRRAIDELGPRFVVPYVPQAVDWDAVFERRAPRILEIGFGMGASTAEIAALRREDDFLGVEVHEPGVGALLKLIGEQHLENIRIIQHDAVEVLEHMIAPASLDGVHIFFPDPWHKARHHKRRLIQPKFVAHLVSRMKPGAYLHCATDWQNYAEQMLEVLSAQPALENTAADYAPRPDYRPVTKFERRGLRLGHGVWDLVFRRRAD</sequence>
<dbReference type="PANTHER" id="PTHR23417:SF14">
    <property type="entry name" value="PENTACOTRIPEPTIDE-REPEAT REGION OF PRORP DOMAIN-CONTAINING PROTEIN"/>
    <property type="match status" value="1"/>
</dbReference>
<comment type="similarity">
    <text evidence="8 9">Belongs to the class I-like SAM-binding methyltransferase superfamily. TrmB family.</text>
</comment>
<evidence type="ECO:0000313" key="11">
    <source>
        <dbReference type="EMBL" id="PYE23883.1"/>
    </source>
</evidence>
<comment type="caution">
    <text evidence="9">Lacks conserved residue(s) required for the propagation of feature annotation.</text>
</comment>